<accession>A0A2T9YLK8</accession>
<dbReference type="EMBL" id="MBFR01000134">
    <property type="protein sequence ID" value="PVU93220.1"/>
    <property type="molecule type" value="Genomic_DNA"/>
</dbReference>
<dbReference type="InterPro" id="IPR018488">
    <property type="entry name" value="cNMP-bd_CS"/>
</dbReference>
<evidence type="ECO:0000256" key="3">
    <source>
        <dbReference type="ARBA" id="ARBA00022553"/>
    </source>
</evidence>
<dbReference type="FunFam" id="2.60.120.10:FF:000006">
    <property type="entry name" value="cAMP-dependent protein kinase type I-alpha regulatory subunit"/>
    <property type="match status" value="1"/>
</dbReference>
<dbReference type="InterPro" id="IPR018490">
    <property type="entry name" value="cNMP-bd_dom_sf"/>
</dbReference>
<evidence type="ECO:0000256" key="5">
    <source>
        <dbReference type="ARBA" id="ARBA00022737"/>
    </source>
</evidence>
<evidence type="ECO:0000256" key="2">
    <source>
        <dbReference type="ARBA" id="ARBA00020355"/>
    </source>
</evidence>
<dbReference type="Pfam" id="PF00027">
    <property type="entry name" value="cNMP_binding"/>
    <property type="match status" value="2"/>
</dbReference>
<feature type="binding site" evidence="9">
    <location>
        <position position="339"/>
    </location>
    <ligand>
        <name>3',5'-cyclic AMP</name>
        <dbReference type="ChEBI" id="CHEBI:58165"/>
        <label>2</label>
    </ligand>
</feature>
<feature type="region of interest" description="Disordered" evidence="10">
    <location>
        <begin position="1"/>
        <end position="32"/>
    </location>
</feature>
<evidence type="ECO:0000256" key="10">
    <source>
        <dbReference type="SAM" id="MobiDB-lite"/>
    </source>
</evidence>
<feature type="binding site" evidence="9">
    <location>
        <position position="216"/>
    </location>
    <ligand>
        <name>3',5'-cyclic AMP</name>
        <dbReference type="ChEBI" id="CHEBI:58165"/>
        <label>1</label>
    </ligand>
</feature>
<organism evidence="12 13">
    <name type="scientific">Smittium simulii</name>
    <dbReference type="NCBI Taxonomy" id="133385"/>
    <lineage>
        <taxon>Eukaryota</taxon>
        <taxon>Fungi</taxon>
        <taxon>Fungi incertae sedis</taxon>
        <taxon>Zoopagomycota</taxon>
        <taxon>Kickxellomycotina</taxon>
        <taxon>Harpellomycetes</taxon>
        <taxon>Harpellales</taxon>
        <taxon>Legeriomycetaceae</taxon>
        <taxon>Smittium</taxon>
    </lineage>
</organism>
<dbReference type="PROSITE" id="PS00888">
    <property type="entry name" value="CNMP_BINDING_1"/>
    <property type="match status" value="1"/>
</dbReference>
<keyword evidence="7 8" id="KW-0114">cAMP</keyword>
<dbReference type="Proteomes" id="UP000245383">
    <property type="component" value="Unassembled WGS sequence"/>
</dbReference>
<dbReference type="PANTHER" id="PTHR11635:SF152">
    <property type="entry name" value="CAMP-DEPENDENT PROTEIN KINASE TYPE I REGULATORY SUBUNIT-RELATED"/>
    <property type="match status" value="1"/>
</dbReference>
<reference evidence="12 13" key="1">
    <citation type="journal article" date="2018" name="MBio">
        <title>Comparative Genomics Reveals the Core Gene Toolbox for the Fungus-Insect Symbiosis.</title>
        <authorList>
            <person name="Wang Y."/>
            <person name="Stata M."/>
            <person name="Wang W."/>
            <person name="Stajich J.E."/>
            <person name="White M.M."/>
            <person name="Moncalvo J.M."/>
        </authorList>
    </citation>
    <scope>NUCLEOTIDE SEQUENCE [LARGE SCALE GENOMIC DNA]</scope>
    <source>
        <strain evidence="12 13">SWE-8-4</strain>
    </source>
</reference>
<protein>
    <recommendedName>
        <fullName evidence="2 8">cAMP-dependent protein kinase regulatory subunit</fullName>
    </recommendedName>
</protein>
<dbReference type="InterPro" id="IPR012198">
    <property type="entry name" value="cAMP_dep_PK_reg_su"/>
</dbReference>
<dbReference type="AlphaFoldDB" id="A0A2T9YLK8"/>
<evidence type="ECO:0000256" key="6">
    <source>
        <dbReference type="ARBA" id="ARBA00022741"/>
    </source>
</evidence>
<dbReference type="GO" id="GO:0033554">
    <property type="term" value="P:cellular response to stress"/>
    <property type="evidence" value="ECO:0007669"/>
    <property type="project" value="UniProtKB-ARBA"/>
</dbReference>
<evidence type="ECO:0000256" key="1">
    <source>
        <dbReference type="ARBA" id="ARBA00005753"/>
    </source>
</evidence>
<feature type="binding site" evidence="9">
    <location>
        <position position="330"/>
    </location>
    <ligand>
        <name>3',5'-cyclic AMP</name>
        <dbReference type="ChEBI" id="CHEBI:58165"/>
        <label>2</label>
    </ligand>
</feature>
<dbReference type="GO" id="GO:0030552">
    <property type="term" value="F:cAMP binding"/>
    <property type="evidence" value="ECO:0007669"/>
    <property type="project" value="UniProtKB-KW"/>
</dbReference>
<dbReference type="PIRSF" id="PIRSF000548">
    <property type="entry name" value="PK_regulatory"/>
    <property type="match status" value="1"/>
</dbReference>
<feature type="domain" description="Cyclic nucleotide-binding" evidence="11">
    <location>
        <begin position="129"/>
        <end position="257"/>
    </location>
</feature>
<dbReference type="InterPro" id="IPR014710">
    <property type="entry name" value="RmlC-like_jellyroll"/>
</dbReference>
<keyword evidence="6 8" id="KW-0547">Nucleotide-binding</keyword>
<dbReference type="PRINTS" id="PR00103">
    <property type="entry name" value="CAMPKINASE"/>
</dbReference>
<evidence type="ECO:0000259" key="11">
    <source>
        <dbReference type="PROSITE" id="PS50042"/>
    </source>
</evidence>
<dbReference type="FunFam" id="2.60.120.10:FF:000039">
    <property type="entry name" value="cAMP-dependent protein kinase regulatory subunit"/>
    <property type="match status" value="1"/>
</dbReference>
<comment type="similarity">
    <text evidence="1 8">Belongs to the cAMP-dependent kinase regulatory chain family.</text>
</comment>
<keyword evidence="3" id="KW-0597">Phosphoprotein</keyword>
<evidence type="ECO:0000256" key="4">
    <source>
        <dbReference type="ARBA" id="ARBA00022566"/>
    </source>
</evidence>
<dbReference type="CDD" id="cd00038">
    <property type="entry name" value="CAP_ED"/>
    <property type="match status" value="2"/>
</dbReference>
<evidence type="ECO:0000256" key="9">
    <source>
        <dbReference type="PIRSR" id="PIRSR000548-1"/>
    </source>
</evidence>
<dbReference type="InterPro" id="IPR050503">
    <property type="entry name" value="cAMP-dep_PK_reg_su-like"/>
</dbReference>
<proteinExistence type="inferred from homology"/>
<dbReference type="OrthoDB" id="417078at2759"/>
<dbReference type="PROSITE" id="PS50042">
    <property type="entry name" value="CNMP_BINDING_3"/>
    <property type="match status" value="2"/>
</dbReference>
<dbReference type="InterPro" id="IPR000595">
    <property type="entry name" value="cNMP-bd_dom"/>
</dbReference>
<sequence length="379" mass="42453">MSAPSQVEHAGFPGNTSEPHIDDTLEENSDSQSLLSFSFAGSAVPDSVDNTIPTQQENPALDAMKIFANNASVEKNSPTSTPALFGGRRFSVSAESMDPTSEETFEKKKIFKTDNQKSRIYKALESNFLFRNLDEDSYNDVVDAMEEIQVEPNTEVITQGGIGDYFYIIESGKFEVYKYKESSDGSINSNEDPALVAKIENGGSFGELALMYNSPRSATVKSSTTATLWALDRITFRRLLMERTSRKRKLYEKFLEGVPVLQNLESYERQKIADSLESVTYLDGEVVIKQGDKGDCFYLIEDGEAQVIKSSENNEPRYLDVLKKGSYFGELALLGNDLRRASIVAHGKLKCAKMSKDSFDRLLGPIIKTFRRQSYNYFE</sequence>
<dbReference type="STRING" id="133385.A0A2T9YLK8"/>
<keyword evidence="13" id="KW-1185">Reference proteome</keyword>
<comment type="caution">
    <text evidence="12">The sequence shown here is derived from an EMBL/GenBank/DDBJ whole genome shotgun (WGS) entry which is preliminary data.</text>
</comment>
<dbReference type="SUPFAM" id="SSF51206">
    <property type="entry name" value="cAMP-binding domain-like"/>
    <property type="match status" value="2"/>
</dbReference>
<dbReference type="GO" id="GO:0005634">
    <property type="term" value="C:nucleus"/>
    <property type="evidence" value="ECO:0007669"/>
    <property type="project" value="TreeGrafter"/>
</dbReference>
<dbReference type="PROSITE" id="PS00889">
    <property type="entry name" value="CNMP_BINDING_2"/>
    <property type="match status" value="1"/>
</dbReference>
<dbReference type="GO" id="GO:0004862">
    <property type="term" value="F:cAMP-dependent protein kinase inhibitor activity"/>
    <property type="evidence" value="ECO:0007669"/>
    <property type="project" value="TreeGrafter"/>
</dbReference>
<dbReference type="PANTHER" id="PTHR11635">
    <property type="entry name" value="CAMP-DEPENDENT PROTEIN KINASE REGULATORY CHAIN"/>
    <property type="match status" value="1"/>
</dbReference>
<feature type="domain" description="Cyclic nucleotide-binding" evidence="11">
    <location>
        <begin position="260"/>
        <end position="379"/>
    </location>
</feature>
<gene>
    <name evidence="12" type="ORF">BB561_003382</name>
</gene>
<dbReference type="GO" id="GO:0005952">
    <property type="term" value="C:cAMP-dependent protein kinase complex"/>
    <property type="evidence" value="ECO:0007669"/>
    <property type="project" value="InterPro"/>
</dbReference>
<dbReference type="SMART" id="SM00100">
    <property type="entry name" value="cNMP"/>
    <property type="match status" value="2"/>
</dbReference>
<name>A0A2T9YLK8_9FUNG</name>
<evidence type="ECO:0000313" key="13">
    <source>
        <dbReference type="Proteomes" id="UP000245383"/>
    </source>
</evidence>
<evidence type="ECO:0000313" key="12">
    <source>
        <dbReference type="EMBL" id="PVU93220.1"/>
    </source>
</evidence>
<keyword evidence="5" id="KW-0677">Repeat</keyword>
<comment type="subunit">
    <text evidence="8">Tetramer, composed of 2 regulatory (R) and 2 catalytic (C) subunits. In the presence of cAMP it dissociates into 2 active monomeric C subunits and an R dimer.</text>
</comment>
<dbReference type="GO" id="GO:0005829">
    <property type="term" value="C:cytosol"/>
    <property type="evidence" value="ECO:0007669"/>
    <property type="project" value="TreeGrafter"/>
</dbReference>
<keyword evidence="4 8" id="KW-0116">cAMP-binding</keyword>
<dbReference type="GO" id="GO:0034236">
    <property type="term" value="F:protein kinase A catalytic subunit binding"/>
    <property type="evidence" value="ECO:0007669"/>
    <property type="project" value="TreeGrafter"/>
</dbReference>
<feature type="binding site" evidence="9">
    <location>
        <position position="207"/>
    </location>
    <ligand>
        <name>3',5'-cyclic AMP</name>
        <dbReference type="ChEBI" id="CHEBI:58165"/>
        <label>1</label>
    </ligand>
</feature>
<evidence type="ECO:0000256" key="8">
    <source>
        <dbReference type="PIRNR" id="PIRNR000548"/>
    </source>
</evidence>
<evidence type="ECO:0000256" key="7">
    <source>
        <dbReference type="ARBA" id="ARBA00023149"/>
    </source>
</evidence>
<dbReference type="Gene3D" id="2.60.120.10">
    <property type="entry name" value="Jelly Rolls"/>
    <property type="match status" value="2"/>
</dbReference>